<gene>
    <name evidence="1" type="ORF">LCGC14_0979170</name>
</gene>
<name>A0A0F9QSM0_9ZZZZ</name>
<dbReference type="AlphaFoldDB" id="A0A0F9QSM0"/>
<accession>A0A0F9QSM0</accession>
<sequence length="39" mass="5049">FEDWKNITIFYYIIETFFNNYIKYKIKFLFDILKFIKDI</sequence>
<comment type="caution">
    <text evidence="1">The sequence shown here is derived from an EMBL/GenBank/DDBJ whole genome shotgun (WGS) entry which is preliminary data.</text>
</comment>
<feature type="non-terminal residue" evidence="1">
    <location>
        <position position="1"/>
    </location>
</feature>
<organism evidence="1">
    <name type="scientific">marine sediment metagenome</name>
    <dbReference type="NCBI Taxonomy" id="412755"/>
    <lineage>
        <taxon>unclassified sequences</taxon>
        <taxon>metagenomes</taxon>
        <taxon>ecological metagenomes</taxon>
    </lineage>
</organism>
<protein>
    <submittedName>
        <fullName evidence="1">Uncharacterized protein</fullName>
    </submittedName>
</protein>
<dbReference type="EMBL" id="LAZR01003647">
    <property type="protein sequence ID" value="KKN16106.1"/>
    <property type="molecule type" value="Genomic_DNA"/>
</dbReference>
<reference evidence="1" key="1">
    <citation type="journal article" date="2015" name="Nature">
        <title>Complex archaea that bridge the gap between prokaryotes and eukaryotes.</title>
        <authorList>
            <person name="Spang A."/>
            <person name="Saw J.H."/>
            <person name="Jorgensen S.L."/>
            <person name="Zaremba-Niedzwiedzka K."/>
            <person name="Martijn J."/>
            <person name="Lind A.E."/>
            <person name="van Eijk R."/>
            <person name="Schleper C."/>
            <person name="Guy L."/>
            <person name="Ettema T.J."/>
        </authorList>
    </citation>
    <scope>NUCLEOTIDE SEQUENCE</scope>
</reference>
<evidence type="ECO:0000313" key="1">
    <source>
        <dbReference type="EMBL" id="KKN16106.1"/>
    </source>
</evidence>
<proteinExistence type="predicted"/>